<dbReference type="PANTHER" id="PTHR42085:SF4">
    <property type="entry name" value="F-BOX DOMAIN-CONTAINING PROTEIN"/>
    <property type="match status" value="1"/>
</dbReference>
<evidence type="ECO:0000313" key="3">
    <source>
        <dbReference type="Proteomes" id="UP000799436"/>
    </source>
</evidence>
<feature type="compositionally biased region" description="Basic and acidic residues" evidence="1">
    <location>
        <begin position="1"/>
        <end position="23"/>
    </location>
</feature>
<gene>
    <name evidence="2" type="ORF">EJ03DRAFT_218031</name>
</gene>
<reference evidence="2" key="1">
    <citation type="journal article" date="2020" name="Stud. Mycol.">
        <title>101 Dothideomycetes genomes: a test case for predicting lifestyles and emergence of pathogens.</title>
        <authorList>
            <person name="Haridas S."/>
            <person name="Albert R."/>
            <person name="Binder M."/>
            <person name="Bloem J."/>
            <person name="Labutti K."/>
            <person name="Salamov A."/>
            <person name="Andreopoulos B."/>
            <person name="Baker S."/>
            <person name="Barry K."/>
            <person name="Bills G."/>
            <person name="Bluhm B."/>
            <person name="Cannon C."/>
            <person name="Castanera R."/>
            <person name="Culley D."/>
            <person name="Daum C."/>
            <person name="Ezra D."/>
            <person name="Gonzalez J."/>
            <person name="Henrissat B."/>
            <person name="Kuo A."/>
            <person name="Liang C."/>
            <person name="Lipzen A."/>
            <person name="Lutzoni F."/>
            <person name="Magnuson J."/>
            <person name="Mondo S."/>
            <person name="Nolan M."/>
            <person name="Ohm R."/>
            <person name="Pangilinan J."/>
            <person name="Park H.-J."/>
            <person name="Ramirez L."/>
            <person name="Alfaro M."/>
            <person name="Sun H."/>
            <person name="Tritt A."/>
            <person name="Yoshinaga Y."/>
            <person name="Zwiers L.-H."/>
            <person name="Turgeon B."/>
            <person name="Goodwin S."/>
            <person name="Spatafora J."/>
            <person name="Crous P."/>
            <person name="Grigoriev I."/>
        </authorList>
    </citation>
    <scope>NUCLEOTIDE SEQUENCE</scope>
    <source>
        <strain evidence="2">CBS 116005</strain>
    </source>
</reference>
<sequence length="242" mass="27667">MQAERDEIQQERDSLRQELDRLRSASSAETNSHESADAKTGSKHPFRFMHLPKDIRLMIYDICLVPGEVRLRNPVYKRERGEQGQLNIRLLEVCKEIAAEALPLYLGQNMFIIGFQEVDMCALGHNSFCGGPFLDYHGHVEKHIRSLSISFDQNFFRDALDMTAEMVHNGTDGVEPSDPEGYPAAIHDCAHDDLCDEWLTNLNGFFRLRLKFLRVNVRACCCPMRCHREVELIMAELGDAAK</sequence>
<dbReference type="InterPro" id="IPR038883">
    <property type="entry name" value="AN11006-like"/>
</dbReference>
<feature type="region of interest" description="Disordered" evidence="1">
    <location>
        <begin position="1"/>
        <end position="43"/>
    </location>
</feature>
<dbReference type="OrthoDB" id="62952at2759"/>
<protein>
    <submittedName>
        <fullName evidence="2">Uncharacterized protein</fullName>
    </submittedName>
</protein>
<dbReference type="PANTHER" id="PTHR42085">
    <property type="entry name" value="F-BOX DOMAIN-CONTAINING PROTEIN"/>
    <property type="match status" value="1"/>
</dbReference>
<evidence type="ECO:0000256" key="1">
    <source>
        <dbReference type="SAM" id="MobiDB-lite"/>
    </source>
</evidence>
<dbReference type="Proteomes" id="UP000799436">
    <property type="component" value="Unassembled WGS sequence"/>
</dbReference>
<organism evidence="2 3">
    <name type="scientific">Teratosphaeria nubilosa</name>
    <dbReference type="NCBI Taxonomy" id="161662"/>
    <lineage>
        <taxon>Eukaryota</taxon>
        <taxon>Fungi</taxon>
        <taxon>Dikarya</taxon>
        <taxon>Ascomycota</taxon>
        <taxon>Pezizomycotina</taxon>
        <taxon>Dothideomycetes</taxon>
        <taxon>Dothideomycetidae</taxon>
        <taxon>Mycosphaerellales</taxon>
        <taxon>Teratosphaeriaceae</taxon>
        <taxon>Teratosphaeria</taxon>
    </lineage>
</organism>
<dbReference type="EMBL" id="ML995898">
    <property type="protein sequence ID" value="KAF2765207.1"/>
    <property type="molecule type" value="Genomic_DNA"/>
</dbReference>
<name>A0A6G1KX86_9PEZI</name>
<dbReference type="AlphaFoldDB" id="A0A6G1KX86"/>
<evidence type="ECO:0000313" key="2">
    <source>
        <dbReference type="EMBL" id="KAF2765207.1"/>
    </source>
</evidence>
<proteinExistence type="predicted"/>
<accession>A0A6G1KX86</accession>
<keyword evidence="3" id="KW-1185">Reference proteome</keyword>